<feature type="compositionally biased region" description="Acidic residues" evidence="1">
    <location>
        <begin position="47"/>
        <end position="66"/>
    </location>
</feature>
<keyword evidence="3" id="KW-1185">Reference proteome</keyword>
<name>A0A314U5I0_PRUYE</name>
<dbReference type="Proteomes" id="UP000250321">
    <property type="component" value="Unassembled WGS sequence"/>
</dbReference>
<protein>
    <submittedName>
        <fullName evidence="2">DNA polymerase V</fullName>
    </submittedName>
</protein>
<feature type="compositionally biased region" description="Acidic residues" evidence="1">
    <location>
        <begin position="81"/>
        <end position="94"/>
    </location>
</feature>
<reference evidence="2 3" key="1">
    <citation type="submission" date="2018-02" db="EMBL/GenBank/DDBJ databases">
        <title>Draft genome of wild Prunus yedoensis var. nudiflora.</title>
        <authorList>
            <person name="Baek S."/>
            <person name="Kim J.-H."/>
            <person name="Choi K."/>
            <person name="Kim G.-B."/>
            <person name="Cho A."/>
            <person name="Jang H."/>
            <person name="Shin C.-H."/>
            <person name="Yu H.-J."/>
            <person name="Mun J.-H."/>
        </authorList>
    </citation>
    <scope>NUCLEOTIDE SEQUENCE [LARGE SCALE GENOMIC DNA]</scope>
    <source>
        <strain evidence="3">cv. Jeju island</strain>
        <tissue evidence="2">Leaf</tissue>
    </source>
</reference>
<proteinExistence type="predicted"/>
<dbReference type="STRING" id="2094558.A0A314U5I0"/>
<organism evidence="2 3">
    <name type="scientific">Prunus yedoensis var. nudiflora</name>
    <dbReference type="NCBI Taxonomy" id="2094558"/>
    <lineage>
        <taxon>Eukaryota</taxon>
        <taxon>Viridiplantae</taxon>
        <taxon>Streptophyta</taxon>
        <taxon>Embryophyta</taxon>
        <taxon>Tracheophyta</taxon>
        <taxon>Spermatophyta</taxon>
        <taxon>Magnoliopsida</taxon>
        <taxon>eudicotyledons</taxon>
        <taxon>Gunneridae</taxon>
        <taxon>Pentapetalae</taxon>
        <taxon>rosids</taxon>
        <taxon>fabids</taxon>
        <taxon>Rosales</taxon>
        <taxon>Rosaceae</taxon>
        <taxon>Amygdaloideae</taxon>
        <taxon>Amygdaleae</taxon>
        <taxon>Prunus</taxon>
    </lineage>
</organism>
<gene>
    <name evidence="2" type="ORF">Pyn_24417</name>
</gene>
<dbReference type="EMBL" id="PJQY01004002">
    <property type="protein sequence ID" value="PQM32655.1"/>
    <property type="molecule type" value="Genomic_DNA"/>
</dbReference>
<comment type="caution">
    <text evidence="2">The sequence shown here is derived from an EMBL/GenBank/DDBJ whole genome shotgun (WGS) entry which is preliminary data.</text>
</comment>
<evidence type="ECO:0000256" key="1">
    <source>
        <dbReference type="SAM" id="MobiDB-lite"/>
    </source>
</evidence>
<feature type="region of interest" description="Disordered" evidence="1">
    <location>
        <begin position="79"/>
        <end position="111"/>
    </location>
</feature>
<evidence type="ECO:0000313" key="3">
    <source>
        <dbReference type="Proteomes" id="UP000250321"/>
    </source>
</evidence>
<accession>A0A314U5I0</accession>
<sequence length="111" mass="12389">MDVLVDTLLSLLPQSSAPMRTSIELADRDNIIDDDNDDDFINIKEDEAIDAETGETGESDEQSDDYEAVDAVEEVIKEIPEASDDSDGGWDDDTVFQMNADPARYAKRKRM</sequence>
<feature type="region of interest" description="Disordered" evidence="1">
    <location>
        <begin position="45"/>
        <end position="66"/>
    </location>
</feature>
<dbReference type="AlphaFoldDB" id="A0A314U5I0"/>
<evidence type="ECO:0000313" key="2">
    <source>
        <dbReference type="EMBL" id="PQM32655.1"/>
    </source>
</evidence>